<feature type="signal peptide" evidence="2">
    <location>
        <begin position="1"/>
        <end position="22"/>
    </location>
</feature>
<feature type="chain" id="PRO_5001635560" description="Secreted protein" evidence="2">
    <location>
        <begin position="23"/>
        <end position="78"/>
    </location>
</feature>
<evidence type="ECO:0008006" key="5">
    <source>
        <dbReference type="Google" id="ProtNLM"/>
    </source>
</evidence>
<feature type="transmembrane region" description="Helical" evidence="1">
    <location>
        <begin position="55"/>
        <end position="77"/>
    </location>
</feature>
<keyword evidence="1" id="KW-1133">Transmembrane helix</keyword>
<organism evidence="3 4">
    <name type="scientific">Citrus sinensis</name>
    <name type="common">Sweet orange</name>
    <name type="synonym">Citrus aurantium var. sinensis</name>
    <dbReference type="NCBI Taxonomy" id="2711"/>
    <lineage>
        <taxon>Eukaryota</taxon>
        <taxon>Viridiplantae</taxon>
        <taxon>Streptophyta</taxon>
        <taxon>Embryophyta</taxon>
        <taxon>Tracheophyta</taxon>
        <taxon>Spermatophyta</taxon>
        <taxon>Magnoliopsida</taxon>
        <taxon>eudicotyledons</taxon>
        <taxon>Gunneridae</taxon>
        <taxon>Pentapetalae</taxon>
        <taxon>rosids</taxon>
        <taxon>malvids</taxon>
        <taxon>Sapindales</taxon>
        <taxon>Rutaceae</taxon>
        <taxon>Aurantioideae</taxon>
        <taxon>Citrus</taxon>
    </lineage>
</organism>
<sequence>ILHGVAVITFTVCLCLFHHSSASASASLVSSLTLSRPAKGGGFRGCVLWHVGVDFAAFVFVLEPGVEVICFVFEILLN</sequence>
<dbReference type="EMBL" id="KK786408">
    <property type="protein sequence ID" value="KDO39630.1"/>
    <property type="molecule type" value="Genomic_DNA"/>
</dbReference>
<dbReference type="AlphaFoldDB" id="A0A067DDK5"/>
<keyword evidence="1" id="KW-0812">Transmembrane</keyword>
<proteinExistence type="predicted"/>
<protein>
    <recommendedName>
        <fullName evidence="5">Secreted protein</fullName>
    </recommendedName>
</protein>
<keyword evidence="2" id="KW-0732">Signal</keyword>
<evidence type="ECO:0000256" key="1">
    <source>
        <dbReference type="SAM" id="Phobius"/>
    </source>
</evidence>
<keyword evidence="1" id="KW-0472">Membrane</keyword>
<dbReference type="Proteomes" id="UP000027120">
    <property type="component" value="Unassembled WGS sequence"/>
</dbReference>
<feature type="non-terminal residue" evidence="3">
    <location>
        <position position="1"/>
    </location>
</feature>
<gene>
    <name evidence="3" type="ORF">CISIN_1g0108561mg</name>
</gene>
<name>A0A067DDK5_CITSI</name>
<evidence type="ECO:0000313" key="3">
    <source>
        <dbReference type="EMBL" id="KDO39630.1"/>
    </source>
</evidence>
<evidence type="ECO:0000313" key="4">
    <source>
        <dbReference type="Proteomes" id="UP000027120"/>
    </source>
</evidence>
<evidence type="ECO:0000256" key="2">
    <source>
        <dbReference type="SAM" id="SignalP"/>
    </source>
</evidence>
<reference evidence="3 4" key="1">
    <citation type="submission" date="2014-04" db="EMBL/GenBank/DDBJ databases">
        <authorList>
            <consortium name="International Citrus Genome Consortium"/>
            <person name="Gmitter F."/>
            <person name="Chen C."/>
            <person name="Farmerie W."/>
            <person name="Harkins T."/>
            <person name="Desany B."/>
            <person name="Mohiuddin M."/>
            <person name="Kodira C."/>
            <person name="Borodovsky M."/>
            <person name="Lomsadze A."/>
            <person name="Burns P."/>
            <person name="Jenkins J."/>
            <person name="Prochnik S."/>
            <person name="Shu S."/>
            <person name="Chapman J."/>
            <person name="Pitluck S."/>
            <person name="Schmutz J."/>
            <person name="Rokhsar D."/>
        </authorList>
    </citation>
    <scope>NUCLEOTIDE SEQUENCE</scope>
</reference>
<accession>A0A067DDK5</accession>
<keyword evidence="4" id="KW-1185">Reference proteome</keyword>